<keyword evidence="2" id="KW-1185">Reference proteome</keyword>
<name>A0A840EX98_9ACTN</name>
<proteinExistence type="predicted"/>
<dbReference type="EMBL" id="JACIFP010000001">
    <property type="protein sequence ID" value="MBB4134913.1"/>
    <property type="molecule type" value="Genomic_DNA"/>
</dbReference>
<comment type="caution">
    <text evidence="1">The sequence shown here is derived from an EMBL/GenBank/DDBJ whole genome shotgun (WGS) entry which is preliminary data.</text>
</comment>
<evidence type="ECO:0000313" key="1">
    <source>
        <dbReference type="EMBL" id="MBB4134913.1"/>
    </source>
</evidence>
<protein>
    <submittedName>
        <fullName evidence="1">Uncharacterized protein</fullName>
    </submittedName>
</protein>
<reference evidence="1 2" key="1">
    <citation type="submission" date="2020-08" db="EMBL/GenBank/DDBJ databases">
        <title>Sequencing the genomes of 1000 actinobacteria strains.</title>
        <authorList>
            <person name="Klenk H.-P."/>
        </authorList>
    </citation>
    <scope>NUCLEOTIDE SEQUENCE [LARGE SCALE GENOMIC DNA]</scope>
    <source>
        <strain evidence="1 2">DSM 45298</strain>
    </source>
</reference>
<dbReference type="Proteomes" id="UP000551501">
    <property type="component" value="Unassembled WGS sequence"/>
</dbReference>
<gene>
    <name evidence="1" type="ORF">BKA16_001465</name>
</gene>
<evidence type="ECO:0000313" key="2">
    <source>
        <dbReference type="Proteomes" id="UP000551501"/>
    </source>
</evidence>
<dbReference type="AlphaFoldDB" id="A0A840EX98"/>
<organism evidence="1 2">
    <name type="scientific">Gordonia humi</name>
    <dbReference type="NCBI Taxonomy" id="686429"/>
    <lineage>
        <taxon>Bacteria</taxon>
        <taxon>Bacillati</taxon>
        <taxon>Actinomycetota</taxon>
        <taxon>Actinomycetes</taxon>
        <taxon>Mycobacteriales</taxon>
        <taxon>Gordoniaceae</taxon>
        <taxon>Gordonia</taxon>
    </lineage>
</organism>
<sequence>MSSAVPPTLRVGAYIDGYTLYYPWTRPVQTCAMPNS</sequence>
<accession>A0A840EX98</accession>